<comment type="similarity">
    <text evidence="2 6">Belongs to the trans-sulfuration enzymes family.</text>
</comment>
<accession>A0A437S752</accession>
<dbReference type="CDD" id="cd00614">
    <property type="entry name" value="CGS_like"/>
    <property type="match status" value="1"/>
</dbReference>
<proteinExistence type="inferred from homology"/>
<evidence type="ECO:0000256" key="2">
    <source>
        <dbReference type="ARBA" id="ARBA00009077"/>
    </source>
</evidence>
<organism evidence="7 8">
    <name type="scientific">Anaerosphaera multitolerans</name>
    <dbReference type="NCBI Taxonomy" id="2487351"/>
    <lineage>
        <taxon>Bacteria</taxon>
        <taxon>Bacillati</taxon>
        <taxon>Bacillota</taxon>
        <taxon>Tissierellia</taxon>
        <taxon>Tissierellales</taxon>
        <taxon>Peptoniphilaceae</taxon>
        <taxon>Anaerosphaera</taxon>
    </lineage>
</organism>
<dbReference type="GO" id="GO:0005737">
    <property type="term" value="C:cytoplasm"/>
    <property type="evidence" value="ECO:0007669"/>
    <property type="project" value="TreeGrafter"/>
</dbReference>
<dbReference type="PANTHER" id="PTHR43797">
    <property type="entry name" value="HOMOCYSTEINE/CYSTEINE SYNTHASE"/>
    <property type="match status" value="1"/>
</dbReference>
<dbReference type="RefSeq" id="WP_127724499.1">
    <property type="nucleotide sequence ID" value="NZ_RLIH01000006.1"/>
</dbReference>
<dbReference type="GO" id="GO:0004124">
    <property type="term" value="F:cysteine synthase activity"/>
    <property type="evidence" value="ECO:0007669"/>
    <property type="project" value="TreeGrafter"/>
</dbReference>
<comment type="cofactor">
    <cofactor evidence="1 6">
        <name>pyridoxal 5'-phosphate</name>
        <dbReference type="ChEBI" id="CHEBI:597326"/>
    </cofactor>
</comment>
<dbReference type="PANTHER" id="PTHR43797:SF3">
    <property type="entry name" value="O-ACETYLHOMOSERINE SULFHYDRYLASE"/>
    <property type="match status" value="1"/>
</dbReference>
<dbReference type="InterPro" id="IPR006235">
    <property type="entry name" value="OAc-hSer/O-AcSer_sulfhydrylase"/>
</dbReference>
<dbReference type="InterPro" id="IPR015424">
    <property type="entry name" value="PyrdxlP-dep_Trfase"/>
</dbReference>
<keyword evidence="3 7" id="KW-0808">Transferase</keyword>
<sequence>MKELKNLSVETLCVQGGYQPKNGEPRILPIFQSTTYKYDDADEVAALFDLEKDGHMYSRISNPTVNAFEEKIAQMEGGVGALATSSGQSATLLAILTICKAGEHIVAMNNLYGGTYTLIGSTLEKFGIKTTFVHLNNEEELRGAIQDNTKLVFSETIGNPGVDVLDIEKISAIAHEYGIPLIVDNTFATPYLCRPFDFGADIVTHSTTKFLDGHATSVGGVIVDSGKFNWENGKFSCLTDKDPNYHGLSYTDTFKEQAYITKARVVFIRDLGTTMSPFNAFLTNLGVETLALRMEKHSTNSLEVAKFLKDHPKVDWIKYPLLEGDSNYELAKKYVPKGGSGIIAFGVKGGIEETKKWINNLKLTTLVVHVGDIRTHALHPASMTHRQLSEEAQIEAGILPNMVRLSVGIENVKEIIEDLNQAFEG</sequence>
<dbReference type="AlphaFoldDB" id="A0A437S752"/>
<evidence type="ECO:0000256" key="1">
    <source>
        <dbReference type="ARBA" id="ARBA00001933"/>
    </source>
</evidence>
<evidence type="ECO:0000256" key="4">
    <source>
        <dbReference type="ARBA" id="ARBA00022898"/>
    </source>
</evidence>
<dbReference type="InterPro" id="IPR015422">
    <property type="entry name" value="PyrdxlP-dep_Trfase_small"/>
</dbReference>
<dbReference type="GO" id="GO:0030170">
    <property type="term" value="F:pyridoxal phosphate binding"/>
    <property type="evidence" value="ECO:0007669"/>
    <property type="project" value="InterPro"/>
</dbReference>
<dbReference type="EMBL" id="RLIH01000006">
    <property type="protein sequence ID" value="RVU54846.1"/>
    <property type="molecule type" value="Genomic_DNA"/>
</dbReference>
<evidence type="ECO:0000313" key="7">
    <source>
        <dbReference type="EMBL" id="RVU54846.1"/>
    </source>
</evidence>
<evidence type="ECO:0000256" key="6">
    <source>
        <dbReference type="RuleBase" id="RU362118"/>
    </source>
</evidence>
<protein>
    <submittedName>
        <fullName evidence="7">O-acetylhomoserine aminocarboxypropyltransferase/cysteine synthase</fullName>
    </submittedName>
</protein>
<dbReference type="InterPro" id="IPR000277">
    <property type="entry name" value="Cys/Met-Metab_PyrdxlP-dep_enz"/>
</dbReference>
<dbReference type="InterPro" id="IPR015421">
    <property type="entry name" value="PyrdxlP-dep_Trfase_major"/>
</dbReference>
<dbReference type="GO" id="GO:0071269">
    <property type="term" value="P:L-homocysteine biosynthetic process"/>
    <property type="evidence" value="ECO:0007669"/>
    <property type="project" value="TreeGrafter"/>
</dbReference>
<dbReference type="PIRSF" id="PIRSF001434">
    <property type="entry name" value="CGS"/>
    <property type="match status" value="1"/>
</dbReference>
<dbReference type="Pfam" id="PF01053">
    <property type="entry name" value="Cys_Met_Meta_PP"/>
    <property type="match status" value="1"/>
</dbReference>
<dbReference type="OrthoDB" id="9780685at2"/>
<feature type="modified residue" description="N6-(pyridoxal phosphate)lysine" evidence="5">
    <location>
        <position position="209"/>
    </location>
</feature>
<dbReference type="GO" id="GO:0003961">
    <property type="term" value="F:O-acetylhomoserine aminocarboxypropyltransferase activity"/>
    <property type="evidence" value="ECO:0007669"/>
    <property type="project" value="TreeGrafter"/>
</dbReference>
<dbReference type="FunFam" id="3.40.640.10:FF:000035">
    <property type="entry name" value="O-succinylhomoserine sulfhydrylase"/>
    <property type="match status" value="1"/>
</dbReference>
<keyword evidence="8" id="KW-1185">Reference proteome</keyword>
<dbReference type="NCBIfam" id="TIGR01326">
    <property type="entry name" value="OAH_OAS_sulfhy"/>
    <property type="match status" value="1"/>
</dbReference>
<dbReference type="GO" id="GO:0006535">
    <property type="term" value="P:cysteine biosynthetic process from serine"/>
    <property type="evidence" value="ECO:0007669"/>
    <property type="project" value="TreeGrafter"/>
</dbReference>
<evidence type="ECO:0000256" key="5">
    <source>
        <dbReference type="PIRSR" id="PIRSR001434-2"/>
    </source>
</evidence>
<dbReference type="SUPFAM" id="SSF53383">
    <property type="entry name" value="PLP-dependent transferases"/>
    <property type="match status" value="1"/>
</dbReference>
<dbReference type="GO" id="GO:0019346">
    <property type="term" value="P:transsulfuration"/>
    <property type="evidence" value="ECO:0007669"/>
    <property type="project" value="InterPro"/>
</dbReference>
<keyword evidence="4 5" id="KW-0663">Pyridoxal phosphate</keyword>
<name>A0A437S752_9FIRM</name>
<evidence type="ECO:0000313" key="8">
    <source>
        <dbReference type="Proteomes" id="UP000288812"/>
    </source>
</evidence>
<evidence type="ECO:0000256" key="3">
    <source>
        <dbReference type="ARBA" id="ARBA00022679"/>
    </source>
</evidence>
<dbReference type="Gene3D" id="3.90.1150.10">
    <property type="entry name" value="Aspartate Aminotransferase, domain 1"/>
    <property type="match status" value="1"/>
</dbReference>
<dbReference type="Proteomes" id="UP000288812">
    <property type="component" value="Unassembled WGS sequence"/>
</dbReference>
<comment type="caution">
    <text evidence="7">The sequence shown here is derived from an EMBL/GenBank/DDBJ whole genome shotgun (WGS) entry which is preliminary data.</text>
</comment>
<gene>
    <name evidence="7" type="ORF">EF514_05880</name>
</gene>
<dbReference type="Gene3D" id="3.40.640.10">
    <property type="entry name" value="Type I PLP-dependent aspartate aminotransferase-like (Major domain)"/>
    <property type="match status" value="1"/>
</dbReference>
<reference evidence="7 8" key="1">
    <citation type="submission" date="2018-11" db="EMBL/GenBank/DDBJ databases">
        <title>Genome sequencing and assembly of Anaerosphaera sp. nov., GS7-6-2.</title>
        <authorList>
            <person name="Rettenmaier R."/>
            <person name="Liebl W."/>
            <person name="Zverlov V."/>
        </authorList>
    </citation>
    <scope>NUCLEOTIDE SEQUENCE [LARGE SCALE GENOMIC DNA]</scope>
    <source>
        <strain evidence="7 8">GS7-6-2</strain>
    </source>
</reference>